<evidence type="ECO:0000313" key="8">
    <source>
        <dbReference type="Proteomes" id="UP000663828"/>
    </source>
</evidence>
<dbReference type="SUPFAM" id="SSF81321">
    <property type="entry name" value="Family A G protein-coupled receptor-like"/>
    <property type="match status" value="1"/>
</dbReference>
<feature type="transmembrane region" description="Helical" evidence="5">
    <location>
        <begin position="135"/>
        <end position="154"/>
    </location>
</feature>
<feature type="transmembrane region" description="Helical" evidence="5">
    <location>
        <begin position="57"/>
        <end position="80"/>
    </location>
</feature>
<evidence type="ECO:0000256" key="1">
    <source>
        <dbReference type="ARBA" id="ARBA00004370"/>
    </source>
</evidence>
<comment type="caution">
    <text evidence="7">The sequence shown here is derived from an EMBL/GenBank/DDBJ whole genome shotgun (WGS) entry which is preliminary data.</text>
</comment>
<reference evidence="7" key="1">
    <citation type="submission" date="2021-02" db="EMBL/GenBank/DDBJ databases">
        <authorList>
            <person name="Nowell W R."/>
        </authorList>
    </citation>
    <scope>NUCLEOTIDE SEQUENCE</scope>
</reference>
<evidence type="ECO:0000256" key="5">
    <source>
        <dbReference type="SAM" id="Phobius"/>
    </source>
</evidence>
<organism evidence="7 8">
    <name type="scientific">Adineta ricciae</name>
    <name type="common">Rotifer</name>
    <dbReference type="NCBI Taxonomy" id="249248"/>
    <lineage>
        <taxon>Eukaryota</taxon>
        <taxon>Metazoa</taxon>
        <taxon>Spiralia</taxon>
        <taxon>Gnathifera</taxon>
        <taxon>Rotifera</taxon>
        <taxon>Eurotatoria</taxon>
        <taxon>Bdelloidea</taxon>
        <taxon>Adinetida</taxon>
        <taxon>Adinetidae</taxon>
        <taxon>Adineta</taxon>
    </lineage>
</organism>
<feature type="transmembrane region" description="Helical" evidence="5">
    <location>
        <begin position="24"/>
        <end position="50"/>
    </location>
</feature>
<dbReference type="Gene3D" id="1.20.1070.10">
    <property type="entry name" value="Rhodopsin 7-helix transmembrane proteins"/>
    <property type="match status" value="1"/>
</dbReference>
<evidence type="ECO:0000313" key="7">
    <source>
        <dbReference type="EMBL" id="CAF0758871.1"/>
    </source>
</evidence>
<dbReference type="EMBL" id="CAJNOR010000024">
    <property type="protein sequence ID" value="CAF0758871.1"/>
    <property type="molecule type" value="Genomic_DNA"/>
</dbReference>
<dbReference type="PROSITE" id="PS50262">
    <property type="entry name" value="G_PROTEIN_RECEP_F1_2"/>
    <property type="match status" value="1"/>
</dbReference>
<feature type="domain" description="G-protein coupled receptors family 1 profile" evidence="6">
    <location>
        <begin position="39"/>
        <end position="323"/>
    </location>
</feature>
<name>A0A813PZH3_ADIRI</name>
<dbReference type="AlphaFoldDB" id="A0A813PZH3"/>
<accession>A0A813PZH3</accession>
<evidence type="ECO:0000256" key="4">
    <source>
        <dbReference type="ARBA" id="ARBA00023136"/>
    </source>
</evidence>
<keyword evidence="2 5" id="KW-0812">Transmembrane</keyword>
<proteinExistence type="predicted"/>
<sequence length="369" mass="42495">MEVMDLNFTTVEPPVENVNSLNHYIHLINLSVSCIGVLTNSILLIILLLLRRQQCTTYFLLIIMTLCDCLYCVVYASILLTIESYVNIINHQILCPLSFFLTPFTFTGSTLLLFVCLLHLITNYARHYDSVLGQIGGRLSVVFIFAFIIIRSVLGSTSINLVADAQSPNVHNCIIDINTNELVTRIQNINHIFAEVTDILVYIGWIVLLVIYLFSSKSSSQRKTIQSVKFLITKSTQQETLLVNTDERLTNKERHRDISLIILVIGIMSIVLYLPIIISKIVTLELTYRYKTILSDRQIFVLQIVQQVAHLFCLTIRFLPYIFLDKRIYSYIHQLIGMKIQRKPSSKKRLQKYICHCQCSRRQEPLESL</sequence>
<dbReference type="InterPro" id="IPR017452">
    <property type="entry name" value="GPCR_Rhodpsn_7TM"/>
</dbReference>
<keyword evidence="4 5" id="KW-0472">Membrane</keyword>
<dbReference type="Proteomes" id="UP000663828">
    <property type="component" value="Unassembled WGS sequence"/>
</dbReference>
<feature type="transmembrane region" description="Helical" evidence="5">
    <location>
        <begin position="100"/>
        <end position="123"/>
    </location>
</feature>
<dbReference type="GO" id="GO:0016020">
    <property type="term" value="C:membrane"/>
    <property type="evidence" value="ECO:0007669"/>
    <property type="project" value="UniProtKB-SubCell"/>
</dbReference>
<feature type="transmembrane region" description="Helical" evidence="5">
    <location>
        <begin position="258"/>
        <end position="278"/>
    </location>
</feature>
<keyword evidence="3 5" id="KW-1133">Transmembrane helix</keyword>
<protein>
    <recommendedName>
        <fullName evidence="6">G-protein coupled receptors family 1 profile domain-containing protein</fullName>
    </recommendedName>
</protein>
<gene>
    <name evidence="7" type="ORF">XAT740_LOCUS823</name>
</gene>
<evidence type="ECO:0000256" key="2">
    <source>
        <dbReference type="ARBA" id="ARBA00022692"/>
    </source>
</evidence>
<comment type="subcellular location">
    <subcellularLocation>
        <location evidence="1">Membrane</location>
    </subcellularLocation>
</comment>
<feature type="transmembrane region" description="Helical" evidence="5">
    <location>
        <begin position="298"/>
        <end position="324"/>
    </location>
</feature>
<keyword evidence="8" id="KW-1185">Reference proteome</keyword>
<feature type="transmembrane region" description="Helical" evidence="5">
    <location>
        <begin position="199"/>
        <end position="215"/>
    </location>
</feature>
<evidence type="ECO:0000256" key="3">
    <source>
        <dbReference type="ARBA" id="ARBA00022989"/>
    </source>
</evidence>
<evidence type="ECO:0000259" key="6">
    <source>
        <dbReference type="PROSITE" id="PS50262"/>
    </source>
</evidence>